<dbReference type="SUPFAM" id="SSF51905">
    <property type="entry name" value="FAD/NAD(P)-binding domain"/>
    <property type="match status" value="1"/>
</dbReference>
<evidence type="ECO:0000313" key="5">
    <source>
        <dbReference type="Proteomes" id="UP001597502"/>
    </source>
</evidence>
<sequence length="327" mass="36613">MQKEHTIIVGGGPCGMACALELQEHGITPLIIEKENVVNTLYNFPTHQTFFSSSEKLEIGGIPFITERQKPVRNQALAYYRSVARRENLRINAYEKVQHITSDGSEFSIRTVKNNGEEQEYAAANVIIATGYYDQPNTMDIPGETLPKVMHYFKEAHPYFNKNVAVIGGKNSAVDTTLELHKAGANITVLYRGDDYSKSIKPWILPEFESLVRKGTVHMEFNAHVQQVTADKVIYTADGETKEVENDFVFAMTGYKPDHHFLKEMGIAIDAETGRPFFDYETMETNVEGIYVAGVVAAGYNNNEIFIENGRHHGGLIAEAIAEKNNN</sequence>
<keyword evidence="2" id="KW-0285">Flavoprotein</keyword>
<reference evidence="5" key="1">
    <citation type="journal article" date="2019" name="Int. J. Syst. Evol. Microbiol.">
        <title>The Global Catalogue of Microorganisms (GCM) 10K type strain sequencing project: providing services to taxonomists for standard genome sequencing and annotation.</title>
        <authorList>
            <consortium name="The Broad Institute Genomics Platform"/>
            <consortium name="The Broad Institute Genome Sequencing Center for Infectious Disease"/>
            <person name="Wu L."/>
            <person name="Ma J."/>
        </authorList>
    </citation>
    <scope>NUCLEOTIDE SEQUENCE [LARGE SCALE GENOMIC DNA]</scope>
    <source>
        <strain evidence="5">TISTR 1535</strain>
    </source>
</reference>
<dbReference type="InterPro" id="IPR023856">
    <property type="entry name" value="Bdr"/>
</dbReference>
<organism evidence="4 5">
    <name type="scientific">Lentibacillus juripiscarius</name>
    <dbReference type="NCBI Taxonomy" id="257446"/>
    <lineage>
        <taxon>Bacteria</taxon>
        <taxon>Bacillati</taxon>
        <taxon>Bacillota</taxon>
        <taxon>Bacilli</taxon>
        <taxon>Bacillales</taxon>
        <taxon>Bacillaceae</taxon>
        <taxon>Lentibacillus</taxon>
    </lineage>
</organism>
<name>A0ABW5V8A0_9BACI</name>
<dbReference type="Gene3D" id="3.50.50.60">
    <property type="entry name" value="FAD/NAD(P)-binding domain"/>
    <property type="match status" value="2"/>
</dbReference>
<evidence type="ECO:0000313" key="4">
    <source>
        <dbReference type="EMBL" id="MFD2762252.1"/>
    </source>
</evidence>
<comment type="caution">
    <text evidence="4">The sequence shown here is derived from an EMBL/GenBank/DDBJ whole genome shotgun (WGS) entry which is preliminary data.</text>
</comment>
<evidence type="ECO:0000256" key="2">
    <source>
        <dbReference type="ARBA" id="ARBA00022630"/>
    </source>
</evidence>
<protein>
    <submittedName>
        <fullName evidence="4">YpdA family putative bacillithiol disulfide reductase</fullName>
    </submittedName>
</protein>
<dbReference type="EMBL" id="JBHUNA010000040">
    <property type="protein sequence ID" value="MFD2762252.1"/>
    <property type="molecule type" value="Genomic_DNA"/>
</dbReference>
<accession>A0ABW5V8A0</accession>
<keyword evidence="5" id="KW-1185">Reference proteome</keyword>
<proteinExistence type="predicted"/>
<dbReference type="RefSeq" id="WP_382395570.1">
    <property type="nucleotide sequence ID" value="NZ_JBHUNA010000040.1"/>
</dbReference>
<dbReference type="Proteomes" id="UP001597502">
    <property type="component" value="Unassembled WGS sequence"/>
</dbReference>
<keyword evidence="3" id="KW-0560">Oxidoreductase</keyword>
<dbReference type="PANTHER" id="PTHR48105">
    <property type="entry name" value="THIOREDOXIN REDUCTASE 1-RELATED-RELATED"/>
    <property type="match status" value="1"/>
</dbReference>
<dbReference type="NCBIfam" id="TIGR04018">
    <property type="entry name" value="Bthiol_YpdA"/>
    <property type="match status" value="1"/>
</dbReference>
<dbReference type="Pfam" id="PF13738">
    <property type="entry name" value="Pyr_redox_3"/>
    <property type="match status" value="1"/>
</dbReference>
<gene>
    <name evidence="4" type="ORF">ACFSUO_14935</name>
</gene>
<dbReference type="InterPro" id="IPR036188">
    <property type="entry name" value="FAD/NAD-bd_sf"/>
</dbReference>
<evidence type="ECO:0000256" key="1">
    <source>
        <dbReference type="ARBA" id="ARBA00001974"/>
    </source>
</evidence>
<comment type="cofactor">
    <cofactor evidence="1">
        <name>FAD</name>
        <dbReference type="ChEBI" id="CHEBI:57692"/>
    </cofactor>
</comment>
<evidence type="ECO:0000256" key="3">
    <source>
        <dbReference type="ARBA" id="ARBA00023002"/>
    </source>
</evidence>
<dbReference type="PRINTS" id="PR00368">
    <property type="entry name" value="FADPNR"/>
</dbReference>
<dbReference type="InterPro" id="IPR050097">
    <property type="entry name" value="Ferredoxin-NADP_redctase_2"/>
</dbReference>
<dbReference type="PRINTS" id="PR00469">
    <property type="entry name" value="PNDRDTASEII"/>
</dbReference>